<name>A0A4Y3KRZ6_9CELL</name>
<reference evidence="1" key="1">
    <citation type="submission" date="2019-06" db="EMBL/GenBank/DDBJ databases">
        <title>Whole genome shotgun sequence of Cellulomonas cellasea NBRC 3753.</title>
        <authorList>
            <person name="Hosoyama A."/>
            <person name="Uohara A."/>
            <person name="Ohji S."/>
            <person name="Ichikawa N."/>
        </authorList>
    </citation>
    <scope>NUCLEOTIDE SEQUENCE [LARGE SCALE GENOMIC DNA]</scope>
    <source>
        <strain evidence="1">NBRC 3753</strain>
    </source>
</reference>
<dbReference type="AlphaFoldDB" id="A0A4Y3KRZ6"/>
<accession>A0A4Y3KRZ6</accession>
<evidence type="ECO:0000313" key="1">
    <source>
        <dbReference type="EMBL" id="GEA86743.1"/>
    </source>
</evidence>
<proteinExistence type="predicted"/>
<dbReference type="EMBL" id="BJLR01000009">
    <property type="protein sequence ID" value="GEA86743.1"/>
    <property type="molecule type" value="Genomic_DNA"/>
</dbReference>
<sequence length="99" mass="10873">MTVRDTPDGLAGRLAVLFVEHDPVESWLTESHYDDDYWRTEASLLADRVTGDMTVHDVRAALLAVLHQTFPGSRVDGGLLRGDNVDALAEACWGLLHTA</sequence>
<keyword evidence="2" id="KW-1185">Reference proteome</keyword>
<evidence type="ECO:0000313" key="2">
    <source>
        <dbReference type="Proteomes" id="UP000317046"/>
    </source>
</evidence>
<organism evidence="1 2">
    <name type="scientific">Cellulomonas cellasea</name>
    <dbReference type="NCBI Taxonomy" id="43670"/>
    <lineage>
        <taxon>Bacteria</taxon>
        <taxon>Bacillati</taxon>
        <taxon>Actinomycetota</taxon>
        <taxon>Actinomycetes</taxon>
        <taxon>Micrococcales</taxon>
        <taxon>Cellulomonadaceae</taxon>
        <taxon>Cellulomonas</taxon>
    </lineage>
</organism>
<gene>
    <name evidence="1" type="ORF">CCE01nite_06920</name>
</gene>
<comment type="caution">
    <text evidence="1">The sequence shown here is derived from an EMBL/GenBank/DDBJ whole genome shotgun (WGS) entry which is preliminary data.</text>
</comment>
<dbReference type="RefSeq" id="WP_141371978.1">
    <property type="nucleotide sequence ID" value="NZ_BJLR01000009.1"/>
</dbReference>
<protein>
    <submittedName>
        <fullName evidence="1">Uncharacterized protein</fullName>
    </submittedName>
</protein>
<dbReference type="Proteomes" id="UP000317046">
    <property type="component" value="Unassembled WGS sequence"/>
</dbReference>